<feature type="region of interest" description="Disordered" evidence="1">
    <location>
        <begin position="1"/>
        <end position="26"/>
    </location>
</feature>
<comment type="caution">
    <text evidence="2">The sequence shown here is derived from an EMBL/GenBank/DDBJ whole genome shotgun (WGS) entry which is preliminary data.</text>
</comment>
<gene>
    <name evidence="2" type="ORF">S12H4_22288</name>
</gene>
<sequence length="33" mass="3723">YTRNSSILSEDIRSEYTPQDKPGGTGNIHLFIL</sequence>
<dbReference type="AlphaFoldDB" id="X1R1A7"/>
<evidence type="ECO:0000313" key="2">
    <source>
        <dbReference type="EMBL" id="GAI74547.1"/>
    </source>
</evidence>
<protein>
    <submittedName>
        <fullName evidence="2">Uncharacterized protein</fullName>
    </submittedName>
</protein>
<feature type="non-terminal residue" evidence="2">
    <location>
        <position position="1"/>
    </location>
</feature>
<proteinExistence type="predicted"/>
<evidence type="ECO:0000256" key="1">
    <source>
        <dbReference type="SAM" id="MobiDB-lite"/>
    </source>
</evidence>
<name>X1R1A7_9ZZZZ</name>
<reference evidence="2" key="1">
    <citation type="journal article" date="2014" name="Front. Microbiol.">
        <title>High frequency of phylogenetically diverse reductive dehalogenase-homologous genes in deep subseafloor sedimentary metagenomes.</title>
        <authorList>
            <person name="Kawai M."/>
            <person name="Futagami T."/>
            <person name="Toyoda A."/>
            <person name="Takaki Y."/>
            <person name="Nishi S."/>
            <person name="Hori S."/>
            <person name="Arai W."/>
            <person name="Tsubouchi T."/>
            <person name="Morono Y."/>
            <person name="Uchiyama I."/>
            <person name="Ito T."/>
            <person name="Fujiyama A."/>
            <person name="Inagaki F."/>
            <person name="Takami H."/>
        </authorList>
    </citation>
    <scope>NUCLEOTIDE SEQUENCE</scope>
    <source>
        <strain evidence="2">Expedition CK06-06</strain>
    </source>
</reference>
<organism evidence="2">
    <name type="scientific">marine sediment metagenome</name>
    <dbReference type="NCBI Taxonomy" id="412755"/>
    <lineage>
        <taxon>unclassified sequences</taxon>
        <taxon>metagenomes</taxon>
        <taxon>ecological metagenomes</taxon>
    </lineage>
</organism>
<accession>X1R1A7</accession>
<dbReference type="EMBL" id="BARW01011593">
    <property type="protein sequence ID" value="GAI74547.1"/>
    <property type="molecule type" value="Genomic_DNA"/>
</dbReference>